<keyword evidence="9" id="KW-1185">Reference proteome</keyword>
<dbReference type="Gene3D" id="1.10.1410.10">
    <property type="match status" value="2"/>
</dbReference>
<protein>
    <submittedName>
        <fullName evidence="8">Nucleolar protein 6</fullName>
    </submittedName>
</protein>
<dbReference type="InterPro" id="IPR035367">
    <property type="entry name" value="Nrap_D2"/>
</dbReference>
<reference evidence="9" key="1">
    <citation type="journal article" date="2015" name="PLoS Genet.">
        <title>Genome Sequence and Transcriptome Analyses of Chrysochromulina tobin: Metabolic Tools for Enhanced Algal Fitness in the Prominent Order Prymnesiales (Haptophyceae).</title>
        <authorList>
            <person name="Hovde B.T."/>
            <person name="Deodato C.R."/>
            <person name="Hunsperger H.M."/>
            <person name="Ryken S.A."/>
            <person name="Yost W."/>
            <person name="Jha R.K."/>
            <person name="Patterson J."/>
            <person name="Monnat R.J. Jr."/>
            <person name="Barlow S.B."/>
            <person name="Starkenburg S.R."/>
            <person name="Cattolico R.A."/>
        </authorList>
    </citation>
    <scope>NUCLEOTIDE SEQUENCE</scope>
    <source>
        <strain evidence="9">CCMP291</strain>
    </source>
</reference>
<organism evidence="8 9">
    <name type="scientific">Chrysochromulina tobinii</name>
    <dbReference type="NCBI Taxonomy" id="1460289"/>
    <lineage>
        <taxon>Eukaryota</taxon>
        <taxon>Haptista</taxon>
        <taxon>Haptophyta</taxon>
        <taxon>Prymnesiophyceae</taxon>
        <taxon>Prymnesiales</taxon>
        <taxon>Chrysochromulinaceae</taxon>
        <taxon>Chrysochromulina</taxon>
    </lineage>
</organism>
<sequence>MGRAAGKKRKLGAVTHDEVSGYTQTETLFKSNLFKLQTDELLREVAPFKAPLTRLEKALRELRTQLLALPAADVWWQRQKSGSPTASHPHLAHLALANESVHMTWHAPTKVDLVGSYLLRTVTAPELNVDVAVELPASMFLEKDYLDQRYADKRLLYLTHLAHLLSTAAASVVSASSPPRFIALPHMQAHNWPRCNLRCLGARPSAAYNNLVRLESQYARVLGLLHSTFSRDASGALRDAAVLLRVWLRQRDARQNGCLSGFQITLLMVHLLHTRALSYSMGSSLATCSSATSVSQAPIYAPA</sequence>
<dbReference type="PANTHER" id="PTHR17972:SF0">
    <property type="entry name" value="NUCLEOLAR PROTEIN 6"/>
    <property type="match status" value="1"/>
</dbReference>
<name>A0A0M0JU12_9EUKA</name>
<proteinExistence type="inferred from homology"/>
<evidence type="ECO:0000256" key="3">
    <source>
        <dbReference type="ARBA" id="ARBA00022884"/>
    </source>
</evidence>
<dbReference type="GO" id="GO:0032545">
    <property type="term" value="C:CURI complex"/>
    <property type="evidence" value="ECO:0007669"/>
    <property type="project" value="TreeGrafter"/>
</dbReference>
<dbReference type="GO" id="GO:0034456">
    <property type="term" value="C:UTP-C complex"/>
    <property type="evidence" value="ECO:0007669"/>
    <property type="project" value="TreeGrafter"/>
</dbReference>
<dbReference type="GO" id="GO:0006409">
    <property type="term" value="P:tRNA export from nucleus"/>
    <property type="evidence" value="ECO:0007669"/>
    <property type="project" value="TreeGrafter"/>
</dbReference>
<dbReference type="InterPro" id="IPR005554">
    <property type="entry name" value="NOL6/Upt22"/>
</dbReference>
<feature type="domain" description="Nrap protein" evidence="6">
    <location>
        <begin position="129"/>
        <end position="169"/>
    </location>
</feature>
<dbReference type="Pfam" id="PF17403">
    <property type="entry name" value="Nrap_D2"/>
    <property type="match status" value="1"/>
</dbReference>
<dbReference type="GO" id="GO:0006364">
    <property type="term" value="P:rRNA processing"/>
    <property type="evidence" value="ECO:0007669"/>
    <property type="project" value="TreeGrafter"/>
</dbReference>
<dbReference type="EMBL" id="JWZX01002305">
    <property type="protein sequence ID" value="KOO30039.1"/>
    <property type="molecule type" value="Genomic_DNA"/>
</dbReference>
<gene>
    <name evidence="8" type="ORF">Ctob_012186</name>
</gene>
<dbReference type="AlphaFoldDB" id="A0A0M0JU12"/>
<dbReference type="OrthoDB" id="10251401at2759"/>
<dbReference type="GO" id="GO:0003723">
    <property type="term" value="F:RNA binding"/>
    <property type="evidence" value="ECO:0007669"/>
    <property type="project" value="UniProtKB-KW"/>
</dbReference>
<accession>A0A0M0JU12</accession>
<evidence type="ECO:0000259" key="7">
    <source>
        <dbReference type="Pfam" id="PF17403"/>
    </source>
</evidence>
<dbReference type="Proteomes" id="UP000037460">
    <property type="component" value="Unassembled WGS sequence"/>
</dbReference>
<dbReference type="Pfam" id="PF03813">
    <property type="entry name" value="Nrap"/>
    <property type="match status" value="1"/>
</dbReference>
<dbReference type="InterPro" id="IPR035082">
    <property type="entry name" value="Nrap_D1"/>
</dbReference>
<evidence type="ECO:0000256" key="5">
    <source>
        <dbReference type="RuleBase" id="RU364032"/>
    </source>
</evidence>
<comment type="similarity">
    <text evidence="2 5">Belongs to the NRAP family.</text>
</comment>
<evidence type="ECO:0000313" key="9">
    <source>
        <dbReference type="Proteomes" id="UP000037460"/>
    </source>
</evidence>
<keyword evidence="4 5" id="KW-0539">Nucleus</keyword>
<evidence type="ECO:0000256" key="2">
    <source>
        <dbReference type="ARBA" id="ARBA00006674"/>
    </source>
</evidence>
<evidence type="ECO:0000259" key="6">
    <source>
        <dbReference type="Pfam" id="PF03813"/>
    </source>
</evidence>
<evidence type="ECO:0000313" key="8">
    <source>
        <dbReference type="EMBL" id="KOO30039.1"/>
    </source>
</evidence>
<feature type="domain" description="Nrap protein" evidence="7">
    <location>
        <begin position="236"/>
        <end position="281"/>
    </location>
</feature>
<keyword evidence="3 5" id="KW-0694">RNA-binding</keyword>
<evidence type="ECO:0000256" key="1">
    <source>
        <dbReference type="ARBA" id="ARBA00004604"/>
    </source>
</evidence>
<comment type="caution">
    <text evidence="8">The sequence shown here is derived from an EMBL/GenBank/DDBJ whole genome shotgun (WGS) entry which is preliminary data.</text>
</comment>
<dbReference type="PANTHER" id="PTHR17972">
    <property type="entry name" value="NUCLEOLAR RNA-ASSOCIATED PROTEIN"/>
    <property type="match status" value="1"/>
</dbReference>
<dbReference type="GO" id="GO:0032040">
    <property type="term" value="C:small-subunit processome"/>
    <property type="evidence" value="ECO:0007669"/>
    <property type="project" value="TreeGrafter"/>
</dbReference>
<evidence type="ECO:0000256" key="4">
    <source>
        <dbReference type="ARBA" id="ARBA00023242"/>
    </source>
</evidence>
<comment type="subcellular location">
    <subcellularLocation>
        <location evidence="1 5">Nucleus</location>
        <location evidence="1 5">Nucleolus</location>
    </subcellularLocation>
</comment>